<proteinExistence type="predicted"/>
<evidence type="ECO:0000313" key="1">
    <source>
        <dbReference type="EMBL" id="JAP10715.1"/>
    </source>
</evidence>
<feature type="non-terminal residue" evidence="1">
    <location>
        <position position="1"/>
    </location>
</feature>
<dbReference type="AlphaFoldDB" id="A0A0V0GU78"/>
<protein>
    <submittedName>
        <fullName evidence="1">Putative ovule protein</fullName>
    </submittedName>
</protein>
<reference evidence="1" key="1">
    <citation type="submission" date="2015-12" db="EMBL/GenBank/DDBJ databases">
        <title>Gene expression during late stages of embryo sac development: a critical building block for successful pollen-pistil interactions.</title>
        <authorList>
            <person name="Liu Y."/>
            <person name="Joly V."/>
            <person name="Sabar M."/>
            <person name="Matton D.P."/>
        </authorList>
    </citation>
    <scope>NUCLEOTIDE SEQUENCE</scope>
</reference>
<dbReference type="EMBL" id="GEDG01032623">
    <property type="protein sequence ID" value="JAP10715.1"/>
    <property type="molecule type" value="Transcribed_RNA"/>
</dbReference>
<sequence length="73" mass="8329">KKGNVEGITTWKSPLPNKARVHITNQLIDCFLPPKKNCVLIFVFWFSYSVFDIHIGARLNSNSCRKILILGVK</sequence>
<organism evidence="1">
    <name type="scientific">Solanum chacoense</name>
    <name type="common">Chaco potato</name>
    <dbReference type="NCBI Taxonomy" id="4108"/>
    <lineage>
        <taxon>Eukaryota</taxon>
        <taxon>Viridiplantae</taxon>
        <taxon>Streptophyta</taxon>
        <taxon>Embryophyta</taxon>
        <taxon>Tracheophyta</taxon>
        <taxon>Spermatophyta</taxon>
        <taxon>Magnoliopsida</taxon>
        <taxon>eudicotyledons</taxon>
        <taxon>Gunneridae</taxon>
        <taxon>Pentapetalae</taxon>
        <taxon>asterids</taxon>
        <taxon>lamiids</taxon>
        <taxon>Solanales</taxon>
        <taxon>Solanaceae</taxon>
        <taxon>Solanoideae</taxon>
        <taxon>Solaneae</taxon>
        <taxon>Solanum</taxon>
    </lineage>
</organism>
<name>A0A0V0GU78_SOLCH</name>
<accession>A0A0V0GU78</accession>